<keyword evidence="2" id="KW-0677">Repeat</keyword>
<feature type="repeat" description="WD" evidence="3">
    <location>
        <begin position="1596"/>
        <end position="1637"/>
    </location>
</feature>
<dbReference type="PROSITE" id="PS00678">
    <property type="entry name" value="WD_REPEATS_1"/>
    <property type="match status" value="4"/>
</dbReference>
<dbReference type="SUPFAM" id="SSF50998">
    <property type="entry name" value="Quinoprotein alcohol dehydrogenase-like"/>
    <property type="match status" value="1"/>
</dbReference>
<feature type="domain" description="CN hydrolase" evidence="5">
    <location>
        <begin position="49"/>
        <end position="294"/>
    </location>
</feature>
<evidence type="ECO:0000256" key="2">
    <source>
        <dbReference type="ARBA" id="ARBA00022737"/>
    </source>
</evidence>
<feature type="repeat" description="WD" evidence="3">
    <location>
        <begin position="1764"/>
        <end position="1805"/>
    </location>
</feature>
<proteinExistence type="predicted"/>
<feature type="repeat" description="WD" evidence="3">
    <location>
        <begin position="1260"/>
        <end position="1301"/>
    </location>
</feature>
<dbReference type="Pfam" id="PF00805">
    <property type="entry name" value="Pentapeptide"/>
    <property type="match status" value="2"/>
</dbReference>
<dbReference type="PANTHER" id="PTHR19879">
    <property type="entry name" value="TRANSCRIPTION INITIATION FACTOR TFIID"/>
    <property type="match status" value="1"/>
</dbReference>
<evidence type="ECO:0000313" key="6">
    <source>
        <dbReference type="EMBL" id="CAN92845.1"/>
    </source>
</evidence>
<dbReference type="Pfam" id="PF23389">
    <property type="entry name" value="Beta-prop_WDR19_1st"/>
    <property type="match status" value="1"/>
</dbReference>
<dbReference type="OrthoDB" id="9765809at2"/>
<dbReference type="SMART" id="SM00320">
    <property type="entry name" value="WD40"/>
    <property type="match status" value="14"/>
</dbReference>
<feature type="repeat" description="WD" evidence="3">
    <location>
        <begin position="1344"/>
        <end position="1385"/>
    </location>
</feature>
<dbReference type="CDD" id="cd00200">
    <property type="entry name" value="WD40"/>
    <property type="match status" value="2"/>
</dbReference>
<evidence type="ECO:0000256" key="4">
    <source>
        <dbReference type="SAM" id="MobiDB-lite"/>
    </source>
</evidence>
<reference evidence="6 7" key="1">
    <citation type="journal article" date="2007" name="Nat. Biotechnol.">
        <title>Complete genome sequence of the myxobacterium Sorangium cellulosum.</title>
        <authorList>
            <person name="Schneiker S."/>
            <person name="Perlova O."/>
            <person name="Kaiser O."/>
            <person name="Gerth K."/>
            <person name="Alici A."/>
            <person name="Altmeyer M.O."/>
            <person name="Bartels D."/>
            <person name="Bekel T."/>
            <person name="Beyer S."/>
            <person name="Bode E."/>
            <person name="Bode H.B."/>
            <person name="Bolten C.J."/>
            <person name="Choudhuri J.V."/>
            <person name="Doss S."/>
            <person name="Elnakady Y.A."/>
            <person name="Frank B."/>
            <person name="Gaigalat L."/>
            <person name="Goesmann A."/>
            <person name="Groeger C."/>
            <person name="Gross F."/>
            <person name="Jelsbak L."/>
            <person name="Jelsbak L."/>
            <person name="Kalinowski J."/>
            <person name="Kegler C."/>
            <person name="Knauber T."/>
            <person name="Konietzny S."/>
            <person name="Kopp M."/>
            <person name="Krause L."/>
            <person name="Krug D."/>
            <person name="Linke B."/>
            <person name="Mahmud T."/>
            <person name="Martinez-Arias R."/>
            <person name="McHardy A.C."/>
            <person name="Merai M."/>
            <person name="Meyer F."/>
            <person name="Mormann S."/>
            <person name="Munoz-Dorado J."/>
            <person name="Perez J."/>
            <person name="Pradella S."/>
            <person name="Rachid S."/>
            <person name="Raddatz G."/>
            <person name="Rosenau F."/>
            <person name="Rueckert C."/>
            <person name="Sasse F."/>
            <person name="Scharfe M."/>
            <person name="Schuster S.C."/>
            <person name="Suen G."/>
            <person name="Treuner-Lange A."/>
            <person name="Velicer G.J."/>
            <person name="Vorholter F.-J."/>
            <person name="Weissman K.J."/>
            <person name="Welch R.D."/>
            <person name="Wenzel S.C."/>
            <person name="Whitworth D.E."/>
            <person name="Wilhelm S."/>
            <person name="Wittmann C."/>
            <person name="Bloecker H."/>
            <person name="Puehler A."/>
            <person name="Mueller R."/>
        </authorList>
    </citation>
    <scope>NUCLEOTIDE SEQUENCE [LARGE SCALE GENOMIC DNA]</scope>
    <source>
        <strain evidence="7">So ce56</strain>
    </source>
</reference>
<dbReference type="Gene3D" id="3.60.110.10">
    <property type="entry name" value="Carbon-nitrogen hydrolase"/>
    <property type="match status" value="1"/>
</dbReference>
<dbReference type="InterPro" id="IPR001680">
    <property type="entry name" value="WD40_rpt"/>
</dbReference>
<dbReference type="PRINTS" id="PR00320">
    <property type="entry name" value="GPROTEINBRPT"/>
</dbReference>
<feature type="repeat" description="WD" evidence="3">
    <location>
        <begin position="1638"/>
        <end position="1679"/>
    </location>
</feature>
<dbReference type="InterPro" id="IPR015943">
    <property type="entry name" value="WD40/YVTN_repeat-like_dom_sf"/>
</dbReference>
<dbReference type="RefSeq" id="WP_012235318.1">
    <property type="nucleotide sequence ID" value="NC_010162.1"/>
</dbReference>
<feature type="region of interest" description="Disordered" evidence="4">
    <location>
        <begin position="1937"/>
        <end position="1975"/>
    </location>
</feature>
<dbReference type="SUPFAM" id="SSF56317">
    <property type="entry name" value="Carbon-nitrogen hydrolase"/>
    <property type="match status" value="1"/>
</dbReference>
<dbReference type="InterPro" id="IPR003010">
    <property type="entry name" value="C-N_Hydrolase"/>
</dbReference>
<feature type="repeat" description="WD" evidence="3">
    <location>
        <begin position="1806"/>
        <end position="1847"/>
    </location>
</feature>
<evidence type="ECO:0000259" key="5">
    <source>
        <dbReference type="PROSITE" id="PS50263"/>
    </source>
</evidence>
<keyword evidence="7" id="KW-1185">Reference proteome</keyword>
<dbReference type="InterPro" id="IPR001646">
    <property type="entry name" value="5peptide_repeat"/>
</dbReference>
<feature type="repeat" description="WD" evidence="3">
    <location>
        <begin position="1302"/>
        <end position="1343"/>
    </location>
</feature>
<name>A9GAC3_SORC5</name>
<dbReference type="PROSITE" id="PS50263">
    <property type="entry name" value="CN_HYDROLASE"/>
    <property type="match status" value="1"/>
</dbReference>
<dbReference type="Pfam" id="PF00400">
    <property type="entry name" value="WD40"/>
    <property type="match status" value="10"/>
</dbReference>
<evidence type="ECO:0000256" key="1">
    <source>
        <dbReference type="ARBA" id="ARBA00022574"/>
    </source>
</evidence>
<dbReference type="InterPro" id="IPR036322">
    <property type="entry name" value="WD40_repeat_dom_sf"/>
</dbReference>
<dbReference type="InterPro" id="IPR057855">
    <property type="entry name" value="Beta-prop_WDR19_1st"/>
</dbReference>
<accession>A9GAC3</accession>
<feature type="repeat" description="WD" evidence="3">
    <location>
        <begin position="1722"/>
        <end position="1763"/>
    </location>
</feature>
<dbReference type="SUPFAM" id="SSF141571">
    <property type="entry name" value="Pentapeptide repeat-like"/>
    <property type="match status" value="1"/>
</dbReference>
<dbReference type="SUPFAM" id="SSF52540">
    <property type="entry name" value="P-loop containing nucleoside triphosphate hydrolases"/>
    <property type="match status" value="1"/>
</dbReference>
<protein>
    <submittedName>
        <fullName evidence="6">Hypothetical WD-repeat protein</fullName>
    </submittedName>
</protein>
<feature type="repeat" description="WD" evidence="3">
    <location>
        <begin position="1512"/>
        <end position="1553"/>
    </location>
</feature>
<evidence type="ECO:0000256" key="3">
    <source>
        <dbReference type="PROSITE-ProRule" id="PRU00221"/>
    </source>
</evidence>
<dbReference type="InterPro" id="IPR011047">
    <property type="entry name" value="Quinoprotein_ADH-like_sf"/>
</dbReference>
<feature type="repeat" description="WD" evidence="3">
    <location>
        <begin position="1680"/>
        <end position="1721"/>
    </location>
</feature>
<feature type="region of interest" description="Disordered" evidence="4">
    <location>
        <begin position="479"/>
        <end position="500"/>
    </location>
</feature>
<gene>
    <name evidence="6" type="ordered locus">sce2686</name>
</gene>
<dbReference type="Gene3D" id="2.130.10.10">
    <property type="entry name" value="YVTN repeat-like/Quinoprotein amine dehydrogenase"/>
    <property type="match status" value="5"/>
</dbReference>
<dbReference type="InterPro" id="IPR027417">
    <property type="entry name" value="P-loop_NTPase"/>
</dbReference>
<dbReference type="Proteomes" id="UP000002139">
    <property type="component" value="Chromosome"/>
</dbReference>
<feature type="repeat" description="WD" evidence="3">
    <location>
        <begin position="1470"/>
        <end position="1511"/>
    </location>
</feature>
<dbReference type="SUPFAM" id="SSF50978">
    <property type="entry name" value="WD40 repeat-like"/>
    <property type="match status" value="1"/>
</dbReference>
<feature type="compositionally biased region" description="Low complexity" evidence="4">
    <location>
        <begin position="1950"/>
        <end position="1975"/>
    </location>
</feature>
<organism evidence="6 7">
    <name type="scientific">Sorangium cellulosum (strain So ce56)</name>
    <name type="common">Polyangium cellulosum (strain So ce56)</name>
    <dbReference type="NCBI Taxonomy" id="448385"/>
    <lineage>
        <taxon>Bacteria</taxon>
        <taxon>Pseudomonadati</taxon>
        <taxon>Myxococcota</taxon>
        <taxon>Polyangia</taxon>
        <taxon>Polyangiales</taxon>
        <taxon>Polyangiaceae</taxon>
        <taxon>Sorangium</taxon>
    </lineage>
</organism>
<dbReference type="InterPro" id="IPR019775">
    <property type="entry name" value="WD40_repeat_CS"/>
</dbReference>
<feature type="repeat" description="WD" evidence="3">
    <location>
        <begin position="1386"/>
        <end position="1427"/>
    </location>
</feature>
<dbReference type="eggNOG" id="COG2319">
    <property type="taxonomic scope" value="Bacteria"/>
</dbReference>
<dbReference type="PANTHER" id="PTHR19879:SF9">
    <property type="entry name" value="TRANSCRIPTION INITIATION FACTOR TFIID SUBUNIT 5"/>
    <property type="match status" value="1"/>
</dbReference>
<keyword evidence="1 3" id="KW-0853">WD repeat</keyword>
<dbReference type="InterPro" id="IPR020472">
    <property type="entry name" value="WD40_PAC1"/>
</dbReference>
<dbReference type="EMBL" id="AM746676">
    <property type="protein sequence ID" value="CAN92845.1"/>
    <property type="molecule type" value="Genomic_DNA"/>
</dbReference>
<feature type="repeat" description="WD" evidence="3">
    <location>
        <begin position="1428"/>
        <end position="1469"/>
    </location>
</feature>
<evidence type="ECO:0000313" key="7">
    <source>
        <dbReference type="Proteomes" id="UP000002139"/>
    </source>
</evidence>
<feature type="repeat" description="WD" evidence="3">
    <location>
        <begin position="1554"/>
        <end position="1595"/>
    </location>
</feature>
<dbReference type="HOGENOM" id="CLU_230117_0_0_7"/>
<dbReference type="Gene3D" id="2.160.20.80">
    <property type="entry name" value="E3 ubiquitin-protein ligase SopA"/>
    <property type="match status" value="1"/>
</dbReference>
<dbReference type="InterPro" id="IPR036526">
    <property type="entry name" value="C-N_Hydrolase_sf"/>
</dbReference>
<dbReference type="STRING" id="448385.sce2686"/>
<dbReference type="Gene3D" id="3.40.50.300">
    <property type="entry name" value="P-loop containing nucleotide triphosphate hydrolases"/>
    <property type="match status" value="1"/>
</dbReference>
<dbReference type="PROSITE" id="PS50294">
    <property type="entry name" value="WD_REPEATS_REGION"/>
    <property type="match status" value="14"/>
</dbReference>
<sequence>MYTRVAVVQLAYYPAIIIDRRSPLEDPLFDPRGAADSLLPARADVPDAIKPKLEALRRRIREAYDAQLLARIRAVLSACAEYGARIVVFPEYSVPWEILGGVADAAGEMVVVAGTHSVDRAARRSGVYERLGAARLPALGQSVSPVLYRSRLLGLQAKRTAAAVERSAMRRGDTWAPVEMPDGIPGPMGVLPCLDFLLRDGAHDLSPVAEKLGDCRFLAVPSATPHTTLPELAGKVWDEARRYGRPTLYCDGAEGGGTSIYVDEAQAHELRRFPDRAGYLDPGDEGVIVADVDLRYERASAHLARATRPTAPRPVVPVAEATLVYRGHPAGEAYAQWLDGARELLGRDDDEALEALVARLEDARDVLLNAGALSGAAARGRRLRRLYGELDKLTRVEEIRQFTREIIVPAEVLPLEALRAATAAAAADVVFGWMTEREAREAGFVEVEARLRKAVDAKRSNGEWTLDGMAALGAVAQAVRGAPEAGDDERENSSPPDLLVELPRRLDPTALGTQQYRGWVLSFQRHPSDFRAPMDDATPRAPGDARAALGPTAAPDKGALTPRFSEHQILSAETVFLLALAEGREHVAAVGVWPEGRPAWCTLMVAALRDEGWVLLWIDGLERWTGPRRAWEKLRSAAVRSGLASATLEAIPQDALARRIARLSPRFDGARGVIAALREQRLREVGGRFVEPDAFVDGRCEPTPLLGALDAWLSSSEKMALVLGEFGLGKSTALAAWAERRWASAEGPRPLLVNLAGASPHASPEQLLLQAAGAPDLPANRAALRLLIRHRLVVPCFDGFDEMATRLEASEFAGRRASLLEVAVGGGKVVVSSRDDHFPADAHLPTTGEFGPSQTPGTSVGIRRFTILPFTEAQVHELVRQIRGEDGAAAALSRIAAIYDLRDLVHRPLLLGMVLTTLDEFASGAKVGRADLYEAYLKRWLDNTRKDDPESFTDEQKKEFAEALAEQLWRSGQPACTWQELKQSVRARLFRFLPEGMPTDAAFLDIQGGTFLVQEGSDGYRFAHKAFLEYFLARALVATLAERPIEALRTKPITREVAAFVGELLRTFGEPRRAGAVRAVQSFLKMDRQLTPSTREPAENALRLLLGLARWAEETAGWISEGADLHGVQLAGEDLRGAPLAGANLRDANLSGADLSGADLTDAALSGAMLSGAKLHGTILRRAIAHRADFTQAEAKGAIVELAKLSGAVLRQSTWTGCRWNGAQAEGTDLSACLIAGRGAHPERARRLAATPPLAHVDLVSGHTGTINALAWSPDGQRLATAGYDHTVRLWHADTGAELARFEGHSDWVLAVAWRPDGQRLASAGYDLTVRIWHAGTGKERARLEGHADWVRAVAWHPDGEHLASGSDDQTVRIWDASTGRELAQIEGHARGVRAVAWHPDGRRLATAGDGNTVRIWDTGTGKEIARLESHVRGVSAVAWHPDGRRLATAGDGNTVRIWDIGTGGEIARLERRSSGVRVVAWRPDGRRLATAGDGNTVRIWDASTGSELPRLEGHTNWVRAMAWHPDNRRLASAGDGNTVRIWDTGTGKELTRLEGHSNWVLALAWHPSGDRLASAGNDSMVRIWDTRTGKELTRLEGHSNWVLALAWHPDGNRLASAGDDQTVRIWDAGQGEELARLEGHLNGVLALAFHPLGNRLASAGHDGAVRIWETTTGQELARFEGHSDWILALAWHPDGGRLASAGHDTTVRIWDPDTGKQLARLQGHTRDVKALAWRQDGERLASAGDDTTVRIWDAGTGEEVARLEGHTLGITAVAWSPRGERLASAGHDGTVRIWDAATGEEIDRIEGHTRRVMAMAWQPRGDRLASAGHDGTVRIWSADQRRLLASFVSAGRTTLARTPGGFCLLDGAEPERARLALRRPDSRTTLYLPLAGFRDILRRPDKVFAALSGDLTGDNVAEELARHGYAGGVPWDGEELFTSAAPGAPPPRTVSSVPPRAATDGPPAPDAPLSSALANPFRPGPALIDAPSLPGRAPVLAELFALIESRSPAILRGPRRSGKTSILHHLAARLSATHAVHHKTLEGRAQPIRTADDLARFLDPSLQSDATPAFTLRDRLSSAGNAVLLLDEVANLYQADATVFAWLRAVGQERTSVVLVGSHWDWVTIVEHAFAAAPGSSFGNDVTPINLGPLPEADAIRFLVDTAPPDVPMEAERTARWIVELCGPWPFYLQVMGYALVQAVRAGQRRALVERAGVRELYELRLLLDRDAAFFRARWAELPERARAVLGALRGAPDTALPEVRRLPSEDVTVLCDAGLCDALGTWLADPPFFDWIRRVASEPRREP</sequence>
<dbReference type="KEGG" id="scl:sce2686"/>
<dbReference type="PROSITE" id="PS50082">
    <property type="entry name" value="WD_REPEATS_2"/>
    <property type="match status" value="14"/>
</dbReference>